<evidence type="ECO:0000256" key="6">
    <source>
        <dbReference type="ARBA" id="ARBA00023136"/>
    </source>
</evidence>
<keyword evidence="5 7" id="KW-1133">Transmembrane helix</keyword>
<evidence type="ECO:0000256" key="7">
    <source>
        <dbReference type="SAM" id="Phobius"/>
    </source>
</evidence>
<proteinExistence type="inferred from homology"/>
<dbReference type="Proteomes" id="UP001201273">
    <property type="component" value="Unassembled WGS sequence"/>
</dbReference>
<sequence>MLYFFGLLAVFVFSATGVLAASKKRVDLVSVLLTGMITALGGGTLRDLLIGQPVFWLVDETYLWVALLGSLITFISEPVMRKRYHWVLYLDGLGIALFAVQAIDKVQGVGYSAVVAVLMSVITAIMGGVMRDVMTGHTTLLSTKELYATPVLVGSICYVLLKETSLAPGLPGTIGFLVVACFRFIAIRFNISYPERFMIGPR</sequence>
<keyword evidence="6 7" id="KW-0472">Membrane</keyword>
<feature type="domain" description="Glycine transporter" evidence="8">
    <location>
        <begin position="89"/>
        <end position="162"/>
    </location>
</feature>
<feature type="transmembrane region" description="Helical" evidence="7">
    <location>
        <begin position="61"/>
        <end position="79"/>
    </location>
</feature>
<evidence type="ECO:0000256" key="5">
    <source>
        <dbReference type="ARBA" id="ARBA00022989"/>
    </source>
</evidence>
<feature type="transmembrane region" description="Helical" evidence="7">
    <location>
        <begin position="173"/>
        <end position="191"/>
    </location>
</feature>
<dbReference type="Pfam" id="PF03458">
    <property type="entry name" value="Gly_transporter"/>
    <property type="match status" value="2"/>
</dbReference>
<protein>
    <submittedName>
        <fullName evidence="9">Trimeric intracellular cation channel family protein</fullName>
    </submittedName>
</protein>
<feature type="transmembrane region" description="Helical" evidence="7">
    <location>
        <begin position="86"/>
        <end position="103"/>
    </location>
</feature>
<evidence type="ECO:0000313" key="9">
    <source>
        <dbReference type="EMBL" id="MCE2595245.1"/>
    </source>
</evidence>
<comment type="caution">
    <text evidence="9">The sequence shown here is derived from an EMBL/GenBank/DDBJ whole genome shotgun (WGS) entry which is preliminary data.</text>
</comment>
<evidence type="ECO:0000256" key="3">
    <source>
        <dbReference type="ARBA" id="ARBA00022475"/>
    </source>
</evidence>
<dbReference type="PANTHER" id="PTHR30506:SF3">
    <property type="entry name" value="UPF0126 INNER MEMBRANE PROTEIN YADS-RELATED"/>
    <property type="match status" value="1"/>
</dbReference>
<evidence type="ECO:0000256" key="4">
    <source>
        <dbReference type="ARBA" id="ARBA00022692"/>
    </source>
</evidence>
<evidence type="ECO:0000259" key="8">
    <source>
        <dbReference type="Pfam" id="PF03458"/>
    </source>
</evidence>
<comment type="subcellular location">
    <subcellularLocation>
        <location evidence="1">Cell membrane</location>
        <topology evidence="1">Multi-pass membrane protein</topology>
    </subcellularLocation>
</comment>
<comment type="similarity">
    <text evidence="2">Belongs to the UPF0126 family.</text>
</comment>
<organism evidence="9 10">
    <name type="scientific">Motilimonas cestriensis</name>
    <dbReference type="NCBI Taxonomy" id="2742685"/>
    <lineage>
        <taxon>Bacteria</taxon>
        <taxon>Pseudomonadati</taxon>
        <taxon>Pseudomonadota</taxon>
        <taxon>Gammaproteobacteria</taxon>
        <taxon>Alteromonadales</taxon>
        <taxon>Alteromonadales genera incertae sedis</taxon>
        <taxon>Motilimonas</taxon>
    </lineage>
</organism>
<gene>
    <name evidence="9" type="ORF">K6Y31_10505</name>
</gene>
<feature type="domain" description="Glycine transporter" evidence="8">
    <location>
        <begin position="4"/>
        <end position="75"/>
    </location>
</feature>
<dbReference type="EMBL" id="JAIMJA010000009">
    <property type="protein sequence ID" value="MCE2595245.1"/>
    <property type="molecule type" value="Genomic_DNA"/>
</dbReference>
<feature type="transmembrane region" description="Helical" evidence="7">
    <location>
        <begin position="109"/>
        <end position="129"/>
    </location>
</feature>
<evidence type="ECO:0000313" key="10">
    <source>
        <dbReference type="Proteomes" id="UP001201273"/>
    </source>
</evidence>
<evidence type="ECO:0000256" key="1">
    <source>
        <dbReference type="ARBA" id="ARBA00004651"/>
    </source>
</evidence>
<accession>A0ABS8WAG0</accession>
<evidence type="ECO:0000256" key="2">
    <source>
        <dbReference type="ARBA" id="ARBA00008193"/>
    </source>
</evidence>
<dbReference type="InterPro" id="IPR005115">
    <property type="entry name" value="Gly_transporter"/>
</dbReference>
<keyword evidence="4 7" id="KW-0812">Transmembrane</keyword>
<reference evidence="9 10" key="1">
    <citation type="journal article" date="2022" name="Environ. Microbiol. Rep.">
        <title>Eco-phylogenetic analyses reveal divergent evolution of vitamin B12 metabolism in the marine bacterial family 'Psychromonadaceae'.</title>
        <authorList>
            <person name="Jin X."/>
            <person name="Yang Y."/>
            <person name="Cao H."/>
            <person name="Gao B."/>
            <person name="Zhao Z."/>
        </authorList>
    </citation>
    <scope>NUCLEOTIDE SEQUENCE [LARGE SCALE GENOMIC DNA]</scope>
    <source>
        <strain evidence="9 10">MKS20</strain>
    </source>
</reference>
<keyword evidence="10" id="KW-1185">Reference proteome</keyword>
<dbReference type="RefSeq" id="WP_233052738.1">
    <property type="nucleotide sequence ID" value="NZ_JAIMJA010000009.1"/>
</dbReference>
<dbReference type="PANTHER" id="PTHR30506">
    <property type="entry name" value="INNER MEMBRANE PROTEIN"/>
    <property type="match status" value="1"/>
</dbReference>
<keyword evidence="3" id="KW-1003">Cell membrane</keyword>
<name>A0ABS8WAG0_9GAMM</name>